<evidence type="ECO:0000313" key="2">
    <source>
        <dbReference type="EMBL" id="GAD53197.1"/>
    </source>
</evidence>
<keyword evidence="1" id="KW-1133">Transmembrane helix</keyword>
<keyword evidence="1" id="KW-0812">Transmembrane</keyword>
<name>U2YWM6_9EURY</name>
<feature type="transmembrane region" description="Helical" evidence="1">
    <location>
        <begin position="91"/>
        <end position="111"/>
    </location>
</feature>
<dbReference type="AlphaFoldDB" id="U2YWM6"/>
<dbReference type="RefSeq" id="WP_020222398.1">
    <property type="nucleotide sequence ID" value="NZ_BANO01000222.1"/>
</dbReference>
<feature type="transmembrane region" description="Helical" evidence="1">
    <location>
        <begin position="20"/>
        <end position="44"/>
    </location>
</feature>
<keyword evidence="1" id="KW-0472">Membrane</keyword>
<feature type="transmembrane region" description="Helical" evidence="1">
    <location>
        <begin position="65"/>
        <end position="85"/>
    </location>
</feature>
<proteinExistence type="predicted"/>
<comment type="caution">
    <text evidence="2">The sequence shown here is derived from an EMBL/GenBank/DDBJ whole genome shotgun (WGS) entry which is preliminary data.</text>
</comment>
<gene>
    <name evidence="2" type="ORF">MBEHAL_1957</name>
</gene>
<dbReference type="Proteomes" id="UP000016986">
    <property type="component" value="Unassembled WGS sequence"/>
</dbReference>
<organism evidence="2 3">
    <name type="scientific">Halarchaeum acidiphilum MH1-52-1</name>
    <dbReference type="NCBI Taxonomy" id="1261545"/>
    <lineage>
        <taxon>Archaea</taxon>
        <taxon>Methanobacteriati</taxon>
        <taxon>Methanobacteriota</taxon>
        <taxon>Stenosarchaea group</taxon>
        <taxon>Halobacteria</taxon>
        <taxon>Halobacteriales</taxon>
        <taxon>Halobacteriaceae</taxon>
    </lineage>
</organism>
<keyword evidence="3" id="KW-1185">Reference proteome</keyword>
<accession>U2YWM6</accession>
<sequence length="124" mass="12905">MFLHELYETARERDGAPALTLWTVAIALLAVAFDWSLAFAVGVYAGGISLRVVVLAVDVFVPDPFLSIAVGSLGVAGGLGGLYALATHGEATALLVCFGIAFGVVGCYVVADGVRRYRVRSAKS</sequence>
<reference evidence="2 3" key="1">
    <citation type="submission" date="2013-09" db="EMBL/GenBank/DDBJ databases">
        <title>Whole genome sequencing of Halarchaeum acidiphilum strain MH1-52-1.</title>
        <authorList>
            <person name="Shimane Y."/>
            <person name="Minegishi H."/>
            <person name="Nishi S."/>
            <person name="Echigo A."/>
            <person name="Shuto A."/>
            <person name="Konishi M."/>
            <person name="Ito T."/>
            <person name="Ohkuma M."/>
            <person name="Ohta Y."/>
            <person name="Nagano Y."/>
            <person name="Tsubouchi T."/>
            <person name="Mori K."/>
            <person name="Usui K."/>
            <person name="Kamekura M."/>
            <person name="Usami R."/>
            <person name="Takaki Y."/>
            <person name="Hatada Y."/>
        </authorList>
    </citation>
    <scope>NUCLEOTIDE SEQUENCE [LARGE SCALE GENOMIC DNA]</scope>
    <source>
        <strain evidence="2 3">JCM 16109</strain>
    </source>
</reference>
<evidence type="ECO:0000256" key="1">
    <source>
        <dbReference type="SAM" id="Phobius"/>
    </source>
</evidence>
<evidence type="ECO:0000313" key="3">
    <source>
        <dbReference type="Proteomes" id="UP000016986"/>
    </source>
</evidence>
<protein>
    <submittedName>
        <fullName evidence="2">Uncharacterized protein</fullName>
    </submittedName>
</protein>
<dbReference type="EMBL" id="BATA01000052">
    <property type="protein sequence ID" value="GAD53197.1"/>
    <property type="molecule type" value="Genomic_DNA"/>
</dbReference>